<dbReference type="EMBL" id="BMAR01000007">
    <property type="protein sequence ID" value="GFR44355.1"/>
    <property type="molecule type" value="Genomic_DNA"/>
</dbReference>
<dbReference type="InterPro" id="IPR006620">
    <property type="entry name" value="Pro_4_hyd_alph"/>
</dbReference>
<evidence type="ECO:0000256" key="8">
    <source>
        <dbReference type="ARBA" id="ARBA00022968"/>
    </source>
</evidence>
<evidence type="ECO:0000313" key="17">
    <source>
        <dbReference type="EMBL" id="GFR44355.1"/>
    </source>
</evidence>
<dbReference type="GO" id="GO:0005789">
    <property type="term" value="C:endoplasmic reticulum membrane"/>
    <property type="evidence" value="ECO:0007669"/>
    <property type="project" value="UniProtKB-SubCell"/>
</dbReference>
<evidence type="ECO:0000259" key="16">
    <source>
        <dbReference type="PROSITE" id="PS51471"/>
    </source>
</evidence>
<keyword evidence="9" id="KW-1133">Transmembrane helix</keyword>
<feature type="chain" id="PRO_5041903120" description="procollagen-proline 4-dioxygenase" evidence="15">
    <location>
        <begin position="21"/>
        <end position="262"/>
    </location>
</feature>
<keyword evidence="5" id="KW-0812">Transmembrane</keyword>
<dbReference type="Proteomes" id="UP001054857">
    <property type="component" value="Unassembled WGS sequence"/>
</dbReference>
<comment type="similarity">
    <text evidence="3">Belongs to the P4HA family.</text>
</comment>
<dbReference type="InterPro" id="IPR005123">
    <property type="entry name" value="Oxoglu/Fe-dep_dioxygenase_dom"/>
</dbReference>
<dbReference type="PANTHER" id="PTHR10869">
    <property type="entry name" value="PROLYL 4-HYDROXYLASE ALPHA SUBUNIT"/>
    <property type="match status" value="1"/>
</dbReference>
<keyword evidence="8" id="KW-0735">Signal-anchor</keyword>
<comment type="subcellular location">
    <subcellularLocation>
        <location evidence="2">Endoplasmic reticulum membrane</location>
        <topology evidence="2">Single-pass type II membrane protein</topology>
    </subcellularLocation>
</comment>
<evidence type="ECO:0000256" key="9">
    <source>
        <dbReference type="ARBA" id="ARBA00022989"/>
    </source>
</evidence>
<comment type="catalytic activity">
    <reaction evidence="14">
        <text>L-prolyl-[collagen] + 2-oxoglutarate + O2 = trans-4-hydroxy-L-prolyl-[collagen] + succinate + CO2</text>
        <dbReference type="Rhea" id="RHEA:18945"/>
        <dbReference type="Rhea" id="RHEA-COMP:11676"/>
        <dbReference type="Rhea" id="RHEA-COMP:11680"/>
        <dbReference type="ChEBI" id="CHEBI:15379"/>
        <dbReference type="ChEBI" id="CHEBI:16526"/>
        <dbReference type="ChEBI" id="CHEBI:16810"/>
        <dbReference type="ChEBI" id="CHEBI:30031"/>
        <dbReference type="ChEBI" id="CHEBI:50342"/>
        <dbReference type="ChEBI" id="CHEBI:61965"/>
        <dbReference type="EC" id="1.14.11.2"/>
    </reaction>
</comment>
<dbReference type="EC" id="1.14.11.2" evidence="4"/>
<keyword evidence="6" id="KW-0479">Metal-binding</keyword>
<dbReference type="FunFam" id="2.60.120.620:FF:000002">
    <property type="entry name" value="Prolyl 4-hydroxylase 4"/>
    <property type="match status" value="1"/>
</dbReference>
<dbReference type="GO" id="GO:0031418">
    <property type="term" value="F:L-ascorbic acid binding"/>
    <property type="evidence" value="ECO:0007669"/>
    <property type="project" value="InterPro"/>
</dbReference>
<feature type="signal peptide" evidence="15">
    <location>
        <begin position="1"/>
        <end position="20"/>
    </location>
</feature>
<keyword evidence="10" id="KW-0560">Oxidoreductase</keyword>
<feature type="domain" description="Fe2OG dioxygenase" evidence="16">
    <location>
        <begin position="119"/>
        <end position="239"/>
    </location>
</feature>
<dbReference type="InterPro" id="IPR044862">
    <property type="entry name" value="Pro_4_hyd_alph_FE2OG_OXY"/>
</dbReference>
<protein>
    <recommendedName>
        <fullName evidence="4">procollagen-proline 4-dioxygenase</fullName>
        <ecNumber evidence="4">1.14.11.2</ecNumber>
    </recommendedName>
</protein>
<dbReference type="InterPro" id="IPR045054">
    <property type="entry name" value="P4HA-like"/>
</dbReference>
<comment type="cofactor">
    <cofactor evidence="1">
        <name>L-ascorbate</name>
        <dbReference type="ChEBI" id="CHEBI:38290"/>
    </cofactor>
</comment>
<gene>
    <name evidence="17" type="ORF">Agub_g5574</name>
</gene>
<evidence type="ECO:0000256" key="10">
    <source>
        <dbReference type="ARBA" id="ARBA00023002"/>
    </source>
</evidence>
<evidence type="ECO:0000256" key="5">
    <source>
        <dbReference type="ARBA" id="ARBA00022692"/>
    </source>
</evidence>
<dbReference type="Gene3D" id="2.60.120.620">
    <property type="entry name" value="q2cbj1_9rhob like domain"/>
    <property type="match status" value="1"/>
</dbReference>
<keyword evidence="13" id="KW-0325">Glycoprotein</keyword>
<keyword evidence="18" id="KW-1185">Reference proteome</keyword>
<evidence type="ECO:0000256" key="2">
    <source>
        <dbReference type="ARBA" id="ARBA00004648"/>
    </source>
</evidence>
<keyword evidence="11" id="KW-0408">Iron</keyword>
<keyword evidence="12" id="KW-0472">Membrane</keyword>
<evidence type="ECO:0000256" key="4">
    <source>
        <dbReference type="ARBA" id="ARBA00012269"/>
    </source>
</evidence>
<evidence type="ECO:0000256" key="3">
    <source>
        <dbReference type="ARBA" id="ARBA00006511"/>
    </source>
</evidence>
<evidence type="ECO:0000256" key="6">
    <source>
        <dbReference type="ARBA" id="ARBA00022723"/>
    </source>
</evidence>
<organism evidence="17 18">
    <name type="scientific">Astrephomene gubernaculifera</name>
    <dbReference type="NCBI Taxonomy" id="47775"/>
    <lineage>
        <taxon>Eukaryota</taxon>
        <taxon>Viridiplantae</taxon>
        <taxon>Chlorophyta</taxon>
        <taxon>core chlorophytes</taxon>
        <taxon>Chlorophyceae</taxon>
        <taxon>CS clade</taxon>
        <taxon>Chlamydomonadales</taxon>
        <taxon>Astrephomenaceae</taxon>
        <taxon>Astrephomene</taxon>
    </lineage>
</organism>
<dbReference type="SMART" id="SM00702">
    <property type="entry name" value="P4Hc"/>
    <property type="match status" value="1"/>
</dbReference>
<keyword evidence="15" id="KW-0732">Signal</keyword>
<evidence type="ECO:0000313" key="18">
    <source>
        <dbReference type="Proteomes" id="UP001054857"/>
    </source>
</evidence>
<accession>A0AAD3DM17</accession>
<evidence type="ECO:0000256" key="13">
    <source>
        <dbReference type="ARBA" id="ARBA00023180"/>
    </source>
</evidence>
<comment type="caution">
    <text evidence="17">The sequence shown here is derived from an EMBL/GenBank/DDBJ whole genome shotgun (WGS) entry which is preliminary data.</text>
</comment>
<evidence type="ECO:0000256" key="14">
    <source>
        <dbReference type="ARBA" id="ARBA00049169"/>
    </source>
</evidence>
<dbReference type="Pfam" id="PF13640">
    <property type="entry name" value="2OG-FeII_Oxy_3"/>
    <property type="match status" value="1"/>
</dbReference>
<evidence type="ECO:0000256" key="7">
    <source>
        <dbReference type="ARBA" id="ARBA00022964"/>
    </source>
</evidence>
<dbReference type="PROSITE" id="PS51471">
    <property type="entry name" value="FE2OG_OXY"/>
    <property type="match status" value="1"/>
</dbReference>
<evidence type="ECO:0000256" key="1">
    <source>
        <dbReference type="ARBA" id="ARBA00001961"/>
    </source>
</evidence>
<sequence length="262" mass="29894">MTTRLAVLLAFSLCVSYALARSIPTHTGDPEARKRIVTLDADARIFLWKGFLTPEECDYLRMKAEKRLERSGVVDTASGGTLVSDIRTSDGMFFERGEDAIIEAIEQRLADWSMMPIWSGEALQVLRYRKDQKYDSHWDYFFHKEGGDNGGNRYSTVLMYLLDTEEGGETVFPKLPAPNGINPGFSECAKYHLAVKPRKGDAIMFHSMKPNGELEERSLHGACPVIRGEKFSMTKWIHSGHYNMNDVYDERYREYLARLSTN</sequence>
<dbReference type="AlphaFoldDB" id="A0AAD3DM17"/>
<keyword evidence="7" id="KW-0223">Dioxygenase</keyword>
<evidence type="ECO:0000256" key="11">
    <source>
        <dbReference type="ARBA" id="ARBA00023004"/>
    </source>
</evidence>
<feature type="non-terminal residue" evidence="17">
    <location>
        <position position="262"/>
    </location>
</feature>
<dbReference type="PANTHER" id="PTHR10869:SF238">
    <property type="entry name" value="PROLYL 4-HYDROXYLASE 6-RELATED"/>
    <property type="match status" value="1"/>
</dbReference>
<name>A0AAD3DM17_9CHLO</name>
<evidence type="ECO:0000256" key="12">
    <source>
        <dbReference type="ARBA" id="ARBA00023136"/>
    </source>
</evidence>
<proteinExistence type="inferred from homology"/>
<dbReference type="GO" id="GO:0005506">
    <property type="term" value="F:iron ion binding"/>
    <property type="evidence" value="ECO:0007669"/>
    <property type="project" value="InterPro"/>
</dbReference>
<evidence type="ECO:0000256" key="15">
    <source>
        <dbReference type="SAM" id="SignalP"/>
    </source>
</evidence>
<reference evidence="17 18" key="1">
    <citation type="journal article" date="2021" name="Sci. Rep.">
        <title>Genome sequencing of the multicellular alga Astrephomene provides insights into convergent evolution of germ-soma differentiation.</title>
        <authorList>
            <person name="Yamashita S."/>
            <person name="Yamamoto K."/>
            <person name="Matsuzaki R."/>
            <person name="Suzuki S."/>
            <person name="Yamaguchi H."/>
            <person name="Hirooka S."/>
            <person name="Minakuchi Y."/>
            <person name="Miyagishima S."/>
            <person name="Kawachi M."/>
            <person name="Toyoda A."/>
            <person name="Nozaki H."/>
        </authorList>
    </citation>
    <scope>NUCLEOTIDE SEQUENCE [LARGE SCALE GENOMIC DNA]</scope>
    <source>
        <strain evidence="17 18">NIES-4017</strain>
    </source>
</reference>
<dbReference type="GO" id="GO:0004656">
    <property type="term" value="F:procollagen-proline 4-dioxygenase activity"/>
    <property type="evidence" value="ECO:0007669"/>
    <property type="project" value="UniProtKB-EC"/>
</dbReference>